<gene>
    <name evidence="2" type="ORF">GCM10023200_22610</name>
</gene>
<evidence type="ECO:0008006" key="4">
    <source>
        <dbReference type="Google" id="ProtNLM"/>
    </source>
</evidence>
<protein>
    <recommendedName>
        <fullName evidence="4">Intracellular septation protein A</fullName>
    </recommendedName>
</protein>
<evidence type="ECO:0000313" key="2">
    <source>
        <dbReference type="EMBL" id="GAA4787823.1"/>
    </source>
</evidence>
<feature type="transmembrane region" description="Helical" evidence="1">
    <location>
        <begin position="34"/>
        <end position="54"/>
    </location>
</feature>
<keyword evidence="1" id="KW-1133">Transmembrane helix</keyword>
<dbReference type="NCBIfam" id="NF041646">
    <property type="entry name" value="VC0807_fam"/>
    <property type="match status" value="1"/>
</dbReference>
<organism evidence="2 3">
    <name type="scientific">Actinomycetospora chlora</name>
    <dbReference type="NCBI Taxonomy" id="663608"/>
    <lineage>
        <taxon>Bacteria</taxon>
        <taxon>Bacillati</taxon>
        <taxon>Actinomycetota</taxon>
        <taxon>Actinomycetes</taxon>
        <taxon>Pseudonocardiales</taxon>
        <taxon>Pseudonocardiaceae</taxon>
        <taxon>Actinomycetospora</taxon>
    </lineage>
</organism>
<accession>A0ABP9AXY5</accession>
<feature type="transmembrane region" description="Helical" evidence="1">
    <location>
        <begin position="170"/>
        <end position="197"/>
    </location>
</feature>
<name>A0ABP9AXY5_9PSEU</name>
<feature type="transmembrane region" description="Helical" evidence="1">
    <location>
        <begin position="61"/>
        <end position="79"/>
    </location>
</feature>
<reference evidence="3" key="1">
    <citation type="journal article" date="2019" name="Int. J. Syst. Evol. Microbiol.">
        <title>The Global Catalogue of Microorganisms (GCM) 10K type strain sequencing project: providing services to taxonomists for standard genome sequencing and annotation.</title>
        <authorList>
            <consortium name="The Broad Institute Genomics Platform"/>
            <consortium name="The Broad Institute Genome Sequencing Center for Infectious Disease"/>
            <person name="Wu L."/>
            <person name="Ma J."/>
        </authorList>
    </citation>
    <scope>NUCLEOTIDE SEQUENCE [LARGE SCALE GENOMIC DNA]</scope>
    <source>
        <strain evidence="3">JCM 17979</strain>
    </source>
</reference>
<sequence length="218" mass="23798">MFGKILPWVLTLLLSIAFPVVVYDVATGHGIGEVPALLLGSIGPALELAITAVWRRRVDEFSVVVLIFLALGVVTALFFDDPRLLLLKESAVTGLFGLVMLVTVPTSRPLMFLFGRRFATNGDPERVAWWNGLWAYPGFRRTQRGLTLMWGLTFVVEAVVRAVLTYRLPVATMVVVNAVVPPVVIGLLAVATFVWAMRARRAGEARRAAAEATQVPAT</sequence>
<dbReference type="Proteomes" id="UP001500928">
    <property type="component" value="Unassembled WGS sequence"/>
</dbReference>
<evidence type="ECO:0000313" key="3">
    <source>
        <dbReference type="Proteomes" id="UP001500928"/>
    </source>
</evidence>
<feature type="transmembrane region" description="Helical" evidence="1">
    <location>
        <begin position="91"/>
        <end position="114"/>
    </location>
</feature>
<keyword evidence="3" id="KW-1185">Reference proteome</keyword>
<comment type="caution">
    <text evidence="2">The sequence shown here is derived from an EMBL/GenBank/DDBJ whole genome shotgun (WGS) entry which is preliminary data.</text>
</comment>
<feature type="transmembrane region" description="Helical" evidence="1">
    <location>
        <begin position="146"/>
        <end position="164"/>
    </location>
</feature>
<dbReference type="EMBL" id="BAABHO010000015">
    <property type="protein sequence ID" value="GAA4787823.1"/>
    <property type="molecule type" value="Genomic_DNA"/>
</dbReference>
<proteinExistence type="predicted"/>
<evidence type="ECO:0000256" key="1">
    <source>
        <dbReference type="SAM" id="Phobius"/>
    </source>
</evidence>
<keyword evidence="1" id="KW-0472">Membrane</keyword>
<keyword evidence="1" id="KW-0812">Transmembrane</keyword>